<gene>
    <name evidence="1" type="ORF">KOM_12_98</name>
</gene>
<accession>A0A8F8PJW0</accession>
<sequence>MAQQPIVLKGTKRRIQQDIKQYFVPNKRQKVQDGVPKLPMELFDRIIVSIFTESQDEPFWTVANGVPTTTTRHGDLFASDAKLRTGAQYDIVALGRVCHQFYKVCQSLKLASNTKSNMTIK</sequence>
<evidence type="ECO:0000313" key="1">
    <source>
        <dbReference type="EMBL" id="QYA18368.1"/>
    </source>
</evidence>
<organism evidence="1">
    <name type="scientific">Clandestinovirus</name>
    <dbReference type="NCBI Taxonomy" id="2831644"/>
    <lineage>
        <taxon>Viruses</taxon>
    </lineage>
</organism>
<reference evidence="1" key="1">
    <citation type="submission" date="2021-06" db="EMBL/GenBank/DDBJ databases">
        <authorList>
            <person name="Rolland C."/>
        </authorList>
    </citation>
    <scope>NUCLEOTIDE SEQUENCE</scope>
    <source>
        <strain evidence="1">347.936635</strain>
    </source>
</reference>
<dbReference type="EMBL" id="MZ420154">
    <property type="protein sequence ID" value="QYA18368.1"/>
    <property type="molecule type" value="Genomic_DNA"/>
</dbReference>
<name>A0A8F8PJW0_9VIRU</name>
<protein>
    <submittedName>
        <fullName evidence="1">Uncharacterized protein</fullName>
    </submittedName>
</protein>
<proteinExistence type="predicted"/>